<dbReference type="PRINTS" id="PR00895">
    <property type="entry name" value="PENTAXIN"/>
</dbReference>
<dbReference type="PANTHER" id="PTHR45869:SF7">
    <property type="entry name" value="C-REACTIVE PROTEIN"/>
    <property type="match status" value="1"/>
</dbReference>
<dbReference type="FunFam" id="2.60.120.200:FF:000070">
    <property type="entry name" value="Serum amyloid P-component"/>
    <property type="match status" value="1"/>
</dbReference>
<organism evidence="11 12">
    <name type="scientific">Merluccius polli</name>
    <name type="common">Benguela hake</name>
    <name type="synonym">Merluccius cadenati</name>
    <dbReference type="NCBI Taxonomy" id="89951"/>
    <lineage>
        <taxon>Eukaryota</taxon>
        <taxon>Metazoa</taxon>
        <taxon>Chordata</taxon>
        <taxon>Craniata</taxon>
        <taxon>Vertebrata</taxon>
        <taxon>Euteleostomi</taxon>
        <taxon>Actinopterygii</taxon>
        <taxon>Neopterygii</taxon>
        <taxon>Teleostei</taxon>
        <taxon>Neoteleostei</taxon>
        <taxon>Acanthomorphata</taxon>
        <taxon>Zeiogadaria</taxon>
        <taxon>Gadariae</taxon>
        <taxon>Gadiformes</taxon>
        <taxon>Gadoidei</taxon>
        <taxon>Merlucciidae</taxon>
        <taxon>Merluccius</taxon>
    </lineage>
</organism>
<evidence type="ECO:0000256" key="2">
    <source>
        <dbReference type="ARBA" id="ARBA00022525"/>
    </source>
</evidence>
<evidence type="ECO:0000256" key="6">
    <source>
        <dbReference type="ARBA" id="ARBA00023157"/>
    </source>
</evidence>
<evidence type="ECO:0000256" key="5">
    <source>
        <dbReference type="ARBA" id="ARBA00022837"/>
    </source>
</evidence>
<keyword evidence="12" id="KW-1185">Reference proteome</keyword>
<comment type="subunit">
    <text evidence="9">Homopentamer. Pentaxin (or pentraxin) have a discoid arrangement of 5 non-covalently bound subunits.</text>
</comment>
<evidence type="ECO:0000313" key="11">
    <source>
        <dbReference type="EMBL" id="KAK0142513.1"/>
    </source>
</evidence>
<evidence type="ECO:0000256" key="3">
    <source>
        <dbReference type="ARBA" id="ARBA00022723"/>
    </source>
</evidence>
<dbReference type="GO" id="GO:0046872">
    <property type="term" value="F:metal ion binding"/>
    <property type="evidence" value="ECO:0007669"/>
    <property type="project" value="UniProtKB-KW"/>
</dbReference>
<comment type="cofactor">
    <cofactor evidence="9">
        <name>Ca(2+)</name>
        <dbReference type="ChEBI" id="CHEBI:29108"/>
    </cofactor>
    <text evidence="9">Binds 2 calcium ions per subunit.</text>
</comment>
<dbReference type="PANTHER" id="PTHR45869">
    <property type="entry name" value="C-REACTIVE PROTEIN-RELATED"/>
    <property type="match status" value="1"/>
</dbReference>
<dbReference type="InterPro" id="IPR001759">
    <property type="entry name" value="PTX_dom"/>
</dbReference>
<dbReference type="Proteomes" id="UP001174136">
    <property type="component" value="Unassembled WGS sequence"/>
</dbReference>
<evidence type="ECO:0000256" key="7">
    <source>
        <dbReference type="ARBA" id="ARBA00038102"/>
    </source>
</evidence>
<dbReference type="AlphaFoldDB" id="A0AA47MLE2"/>
<accession>A0AA47MLE2</accession>
<evidence type="ECO:0000313" key="12">
    <source>
        <dbReference type="Proteomes" id="UP001174136"/>
    </source>
</evidence>
<dbReference type="SUPFAM" id="SSF49899">
    <property type="entry name" value="Concanavalin A-like lectins/glucanases"/>
    <property type="match status" value="1"/>
</dbReference>
<dbReference type="GO" id="GO:0005576">
    <property type="term" value="C:extracellular region"/>
    <property type="evidence" value="ECO:0007669"/>
    <property type="project" value="UniProtKB-SubCell"/>
</dbReference>
<comment type="similarity">
    <text evidence="7 9">Belongs to the pentraxin family.</text>
</comment>
<evidence type="ECO:0000256" key="1">
    <source>
        <dbReference type="ARBA" id="ARBA00004613"/>
    </source>
</evidence>
<keyword evidence="6" id="KW-1015">Disulfide bond</keyword>
<comment type="caution">
    <text evidence="8">Lacks conserved residue(s) required for the propagation of feature annotation.</text>
</comment>
<comment type="subcellular location">
    <subcellularLocation>
        <location evidence="1 9">Secreted</location>
    </subcellularLocation>
</comment>
<keyword evidence="4" id="KW-0732">Signal</keyword>
<feature type="domain" description="Pentraxin (PTX)" evidence="10">
    <location>
        <begin position="18"/>
        <end position="220"/>
    </location>
</feature>
<dbReference type="EMBL" id="JAOPHQ010003586">
    <property type="protein sequence ID" value="KAK0142513.1"/>
    <property type="molecule type" value="Genomic_DNA"/>
</dbReference>
<keyword evidence="5 9" id="KW-0106">Calcium</keyword>
<name>A0AA47MLE2_MERPO</name>
<protein>
    <recommendedName>
        <fullName evidence="9">Pentraxin family member</fullName>
    </recommendedName>
</protein>
<reference evidence="11" key="1">
    <citation type="journal article" date="2023" name="Front. Mar. Sci.">
        <title>A new Merluccius polli reference genome to investigate the effects of global change in West African waters.</title>
        <authorList>
            <person name="Mateo J.L."/>
            <person name="Blanco-Fernandez C."/>
            <person name="Garcia-Vazquez E."/>
            <person name="Machado-Schiaffino G."/>
        </authorList>
    </citation>
    <scope>NUCLEOTIDE SEQUENCE</scope>
    <source>
        <strain evidence="11">C29</strain>
        <tissue evidence="11">Fin</tissue>
    </source>
</reference>
<gene>
    <name evidence="11" type="primary">Apcs_1</name>
    <name evidence="11" type="ORF">N1851_019565</name>
</gene>
<keyword evidence="2" id="KW-0964">Secreted</keyword>
<dbReference type="InterPro" id="IPR013320">
    <property type="entry name" value="ConA-like_dom_sf"/>
</dbReference>
<proteinExistence type="inferred from homology"/>
<sequence length="225" mass="25378">MYVHVNVESSVFHPADLSEKVFTFLSTSNTPSVKLSSQERDLNLTAMTVCLRYHSVLTRGQSLFSLATPSNTNDLLLYKTAIGAYRLHVGRAALDIDYLEENKNDWNSVCWTWDSGFGLTVLWLNGKRSARKVLMQGHTVAGRPSIVLGQEQDTYGGGFDQKQSFEGDITDVHFWSEVISPCEIRLYMEGYEYAPGNLLNWASLDYDKQGSVFVDQNDCDKMTCF</sequence>
<dbReference type="Gene3D" id="2.60.120.200">
    <property type="match status" value="1"/>
</dbReference>
<dbReference type="PROSITE" id="PS51828">
    <property type="entry name" value="PTX_2"/>
    <property type="match status" value="1"/>
</dbReference>
<evidence type="ECO:0000256" key="9">
    <source>
        <dbReference type="RuleBase" id="RU362112"/>
    </source>
</evidence>
<keyword evidence="3 9" id="KW-0479">Metal-binding</keyword>
<dbReference type="InterPro" id="IPR051005">
    <property type="entry name" value="Pentraxin_domain"/>
</dbReference>
<evidence type="ECO:0000256" key="4">
    <source>
        <dbReference type="ARBA" id="ARBA00022729"/>
    </source>
</evidence>
<comment type="caution">
    <text evidence="11">The sequence shown here is derived from an EMBL/GenBank/DDBJ whole genome shotgun (WGS) entry which is preliminary data.</text>
</comment>
<evidence type="ECO:0000259" key="10">
    <source>
        <dbReference type="PROSITE" id="PS51828"/>
    </source>
</evidence>
<evidence type="ECO:0000256" key="8">
    <source>
        <dbReference type="PROSITE-ProRule" id="PRU01172"/>
    </source>
</evidence>
<dbReference type="SMART" id="SM00159">
    <property type="entry name" value="PTX"/>
    <property type="match status" value="1"/>
</dbReference>
<dbReference type="Pfam" id="PF00354">
    <property type="entry name" value="Pentaxin"/>
    <property type="match status" value="1"/>
</dbReference>